<evidence type="ECO:0000256" key="5">
    <source>
        <dbReference type="SAM" id="Phobius"/>
    </source>
</evidence>
<evidence type="ECO:0000256" key="2">
    <source>
        <dbReference type="ARBA" id="ARBA00022741"/>
    </source>
</evidence>
<comment type="similarity">
    <text evidence="1">Belongs to the TRAFAC class TrmE-Era-EngA-EngB-Septin-like GTPase superfamily. AIG1/Toc34/Toc159-like paraseptin GTPase family. IAN subfamily.</text>
</comment>
<dbReference type="InterPro" id="IPR006703">
    <property type="entry name" value="G_AIG1"/>
</dbReference>
<dbReference type="PROSITE" id="PS51720">
    <property type="entry name" value="G_AIG1"/>
    <property type="match status" value="2"/>
</dbReference>
<feature type="transmembrane region" description="Helical" evidence="5">
    <location>
        <begin position="510"/>
        <end position="532"/>
    </location>
</feature>
<keyword evidence="7" id="KW-1185">Reference proteome</keyword>
<organism evidence="7 8">
    <name type="scientific">Carassius auratus</name>
    <name type="common">Goldfish</name>
    <dbReference type="NCBI Taxonomy" id="7957"/>
    <lineage>
        <taxon>Eukaryota</taxon>
        <taxon>Metazoa</taxon>
        <taxon>Chordata</taxon>
        <taxon>Craniata</taxon>
        <taxon>Vertebrata</taxon>
        <taxon>Euteleostomi</taxon>
        <taxon>Actinopterygii</taxon>
        <taxon>Neopterygii</taxon>
        <taxon>Teleostei</taxon>
        <taxon>Ostariophysi</taxon>
        <taxon>Cypriniformes</taxon>
        <taxon>Cyprinidae</taxon>
        <taxon>Cyprininae</taxon>
        <taxon>Carassius</taxon>
    </lineage>
</organism>
<feature type="domain" description="AIG1-type G" evidence="6">
    <location>
        <begin position="28"/>
        <end position="221"/>
    </location>
</feature>
<dbReference type="GeneID" id="113039115"/>
<feature type="region of interest" description="Disordered" evidence="4">
    <location>
        <begin position="1"/>
        <end position="29"/>
    </location>
</feature>
<proteinExistence type="inferred from homology"/>
<keyword evidence="5" id="KW-1133">Transmembrane helix</keyword>
<dbReference type="GO" id="GO:0005525">
    <property type="term" value="F:GTP binding"/>
    <property type="evidence" value="ECO:0007669"/>
    <property type="project" value="UniProtKB-KW"/>
</dbReference>
<keyword evidence="2" id="KW-0547">Nucleotide-binding</keyword>
<dbReference type="PANTHER" id="PTHR10903:SF188">
    <property type="entry name" value="GTPASE IMAP FAMILY MEMBER 2-LIKE-RELATED"/>
    <property type="match status" value="1"/>
</dbReference>
<dbReference type="InterPro" id="IPR027417">
    <property type="entry name" value="P-loop_NTPase"/>
</dbReference>
<dbReference type="SUPFAM" id="SSF52540">
    <property type="entry name" value="P-loop containing nucleoside triphosphate hydrolases"/>
    <property type="match status" value="2"/>
</dbReference>
<feature type="region of interest" description="Disordered" evidence="4">
    <location>
        <begin position="214"/>
        <end position="249"/>
    </location>
</feature>
<evidence type="ECO:0000313" key="7">
    <source>
        <dbReference type="Proteomes" id="UP000515129"/>
    </source>
</evidence>
<evidence type="ECO:0000256" key="4">
    <source>
        <dbReference type="SAM" id="MobiDB-lite"/>
    </source>
</evidence>
<name>A0A6P6IYH0_CARAU</name>
<accession>A0A6P6IYH0</accession>
<gene>
    <name evidence="8" type="primary">LOC113039115</name>
</gene>
<evidence type="ECO:0000256" key="3">
    <source>
        <dbReference type="ARBA" id="ARBA00023134"/>
    </source>
</evidence>
<evidence type="ECO:0000313" key="8">
    <source>
        <dbReference type="RefSeq" id="XP_026052815.1"/>
    </source>
</evidence>
<feature type="compositionally biased region" description="Basic and acidic residues" evidence="4">
    <location>
        <begin position="223"/>
        <end position="249"/>
    </location>
</feature>
<dbReference type="InterPro" id="IPR045058">
    <property type="entry name" value="GIMA/IAN/Toc"/>
</dbReference>
<dbReference type="OrthoDB" id="5985928at2759"/>
<sequence length="565" mass="64215">MVSRSESMEEIHRKSAGEHSESEEAPDSQELRIVLLGVSGAGKSSTANAILGREAFEETRTRESEKQRGRVEDINISIIDSPGFFNTHLTDEEMKKQMLKSLDLSDPGPHVFLLIINLETFREEQKNIVEQTQENFGEEVLKFTMVLFVGREKLSTKEWVRITDSEYMKELLNYFEGRLHAINSKNECDPCHIKKLIKCIDEMVKNNGGQYYRNETYKNNQRKLREDNETKQEDSRKAKEDFRQSEETDYKLLSDEDATVQKDPRKQIEGQKESKGMTLEFARKMELDNRLVDLRIVLLGKTGSGKSSAGNTFIGSFEFEQRLSLTSVTRECKKHLTMVEGRNISVIDTPGLYDTSTSEEELQAEIEKCIYMSAPGPHAFLLVIRLDDRFTEEQKNTLKWIQKNFGEGAARYTIILFTHADVLKNKKLDEYVKESPAHQMLIDSSSGRFHSFNNEDMRNRSQVTELLVKIEKMVEENGGKHYTSEIYEKAQKKIEREAWKQQMRDCRKKALTYIGVGTVGALTAAALVAGGVQDVQAAGGPAAVAAKAIDSAVKVKMNIKKVFSG</sequence>
<dbReference type="Pfam" id="PF04548">
    <property type="entry name" value="AIG1"/>
    <property type="match status" value="2"/>
</dbReference>
<keyword evidence="3" id="KW-0342">GTP-binding</keyword>
<dbReference type="KEGG" id="caua:113039115"/>
<feature type="compositionally biased region" description="Basic and acidic residues" evidence="4">
    <location>
        <begin position="1"/>
        <end position="22"/>
    </location>
</feature>
<dbReference type="RefSeq" id="XP_026052815.1">
    <property type="nucleotide sequence ID" value="XM_026197030.1"/>
</dbReference>
<keyword evidence="5" id="KW-0472">Membrane</keyword>
<dbReference type="AlphaFoldDB" id="A0A6P6IYH0"/>
<protein>
    <submittedName>
        <fullName evidence="8">GTPase IMAP family member 4-like isoform X1</fullName>
    </submittedName>
</protein>
<reference evidence="8" key="1">
    <citation type="submission" date="2025-08" db="UniProtKB">
        <authorList>
            <consortium name="RefSeq"/>
        </authorList>
    </citation>
    <scope>IDENTIFICATION</scope>
    <source>
        <strain evidence="8">Wakin</strain>
        <tissue evidence="8">Muscle</tissue>
    </source>
</reference>
<dbReference type="CDD" id="cd01852">
    <property type="entry name" value="AIG1"/>
    <property type="match status" value="1"/>
</dbReference>
<keyword evidence="5" id="KW-0812">Transmembrane</keyword>
<feature type="domain" description="AIG1-type G" evidence="6">
    <location>
        <begin position="291"/>
        <end position="491"/>
    </location>
</feature>
<dbReference type="PANTHER" id="PTHR10903">
    <property type="entry name" value="GTPASE, IMAP FAMILY MEMBER-RELATED"/>
    <property type="match status" value="1"/>
</dbReference>
<evidence type="ECO:0000256" key="1">
    <source>
        <dbReference type="ARBA" id="ARBA00008535"/>
    </source>
</evidence>
<dbReference type="FunFam" id="3.40.50.300:FF:000366">
    <property type="entry name" value="GTPase, IMAP family member 2"/>
    <property type="match status" value="2"/>
</dbReference>
<dbReference type="Gene3D" id="3.40.50.300">
    <property type="entry name" value="P-loop containing nucleotide triphosphate hydrolases"/>
    <property type="match status" value="2"/>
</dbReference>
<dbReference type="Proteomes" id="UP000515129">
    <property type="component" value="Chromosome 21"/>
</dbReference>
<evidence type="ECO:0000259" key="6">
    <source>
        <dbReference type="PROSITE" id="PS51720"/>
    </source>
</evidence>